<dbReference type="Proteomes" id="UP000035740">
    <property type="component" value="Unassembled WGS sequence"/>
</dbReference>
<sequence>AINRGHRERVTETIGILKRQALAGVERITIVDKAVIVGESPEHGWIDEPSGAEPPAADVNVSNAATIYTGIQYLNCVSWDSAG</sequence>
<accession>A0A0J8B453</accession>
<proteinExistence type="predicted"/>
<feature type="non-terminal residue" evidence="1">
    <location>
        <position position="1"/>
    </location>
</feature>
<gene>
    <name evidence="1" type="ORF">BVRB_017060</name>
</gene>
<evidence type="ECO:0000313" key="2">
    <source>
        <dbReference type="Proteomes" id="UP000035740"/>
    </source>
</evidence>
<protein>
    <submittedName>
        <fullName evidence="1">Uncharacterized protein</fullName>
    </submittedName>
</protein>
<dbReference type="Gramene" id="KMS94607">
    <property type="protein sequence ID" value="KMS94607"/>
    <property type="gene ID" value="BVRB_017060"/>
</dbReference>
<dbReference type="AlphaFoldDB" id="A0A0J8B453"/>
<keyword evidence="2" id="KW-1185">Reference proteome</keyword>
<reference evidence="1 2" key="1">
    <citation type="journal article" date="2014" name="Nature">
        <title>The genome of the recently domesticated crop plant sugar beet (Beta vulgaris).</title>
        <authorList>
            <person name="Dohm J.C."/>
            <person name="Minoche A.E."/>
            <person name="Holtgrawe D."/>
            <person name="Capella-Gutierrez S."/>
            <person name="Zakrzewski F."/>
            <person name="Tafer H."/>
            <person name="Rupp O."/>
            <person name="Sorensen T.R."/>
            <person name="Stracke R."/>
            <person name="Reinhardt R."/>
            <person name="Goesmann A."/>
            <person name="Kraft T."/>
            <person name="Schulz B."/>
            <person name="Stadler P.F."/>
            <person name="Schmidt T."/>
            <person name="Gabaldon T."/>
            <person name="Lehrach H."/>
            <person name="Weisshaar B."/>
            <person name="Himmelbauer H."/>
        </authorList>
    </citation>
    <scope>NUCLEOTIDE SEQUENCE [LARGE SCALE GENOMIC DNA]</scope>
    <source>
        <tissue evidence="1">Taproot</tissue>
    </source>
</reference>
<evidence type="ECO:0000313" key="1">
    <source>
        <dbReference type="EMBL" id="KMS94607.1"/>
    </source>
</evidence>
<dbReference type="EMBL" id="KQ092070">
    <property type="protein sequence ID" value="KMS94607.1"/>
    <property type="molecule type" value="Genomic_DNA"/>
</dbReference>
<organism evidence="1 2">
    <name type="scientific">Beta vulgaris subsp. vulgaris</name>
    <name type="common">Beet</name>
    <dbReference type="NCBI Taxonomy" id="3555"/>
    <lineage>
        <taxon>Eukaryota</taxon>
        <taxon>Viridiplantae</taxon>
        <taxon>Streptophyta</taxon>
        <taxon>Embryophyta</taxon>
        <taxon>Tracheophyta</taxon>
        <taxon>Spermatophyta</taxon>
        <taxon>Magnoliopsida</taxon>
        <taxon>eudicotyledons</taxon>
        <taxon>Gunneridae</taxon>
        <taxon>Pentapetalae</taxon>
        <taxon>Caryophyllales</taxon>
        <taxon>Chenopodiaceae</taxon>
        <taxon>Betoideae</taxon>
        <taxon>Beta</taxon>
    </lineage>
</organism>
<name>A0A0J8B453_BETVV</name>